<organism evidence="2 3">
    <name type="scientific">Volvox reticuliferus</name>
    <dbReference type="NCBI Taxonomy" id="1737510"/>
    <lineage>
        <taxon>Eukaryota</taxon>
        <taxon>Viridiplantae</taxon>
        <taxon>Chlorophyta</taxon>
        <taxon>core chlorophytes</taxon>
        <taxon>Chlorophyceae</taxon>
        <taxon>CS clade</taxon>
        <taxon>Chlamydomonadales</taxon>
        <taxon>Volvocaceae</taxon>
        <taxon>Volvox</taxon>
    </lineage>
</organism>
<protein>
    <submittedName>
        <fullName evidence="2">Uncharacterized protein</fullName>
    </submittedName>
</protein>
<dbReference type="AlphaFoldDB" id="A0A8J4CMR2"/>
<name>A0A8J4CMR2_9CHLO</name>
<comment type="caution">
    <text evidence="2">The sequence shown here is derived from an EMBL/GenBank/DDBJ whole genome shotgun (WGS) entry which is preliminary data.</text>
</comment>
<dbReference type="Proteomes" id="UP000747110">
    <property type="component" value="Unassembled WGS sequence"/>
</dbReference>
<accession>A0A8J4CMR2</accession>
<reference evidence="2" key="1">
    <citation type="journal article" date="2021" name="Proc. Natl. Acad. Sci. U.S.A.">
        <title>Three genomes in the algal genus Volvox reveal the fate of a haploid sex-determining region after a transition to homothallism.</title>
        <authorList>
            <person name="Yamamoto K."/>
            <person name="Hamaji T."/>
            <person name="Kawai-Toyooka H."/>
            <person name="Matsuzaki R."/>
            <person name="Takahashi F."/>
            <person name="Nishimura Y."/>
            <person name="Kawachi M."/>
            <person name="Noguchi H."/>
            <person name="Minakuchi Y."/>
            <person name="Umen J.G."/>
            <person name="Toyoda A."/>
            <person name="Nozaki H."/>
        </authorList>
    </citation>
    <scope>NUCLEOTIDE SEQUENCE</scope>
    <source>
        <strain evidence="2">NIES-3786</strain>
    </source>
</reference>
<evidence type="ECO:0000256" key="1">
    <source>
        <dbReference type="SAM" id="MobiDB-lite"/>
    </source>
</evidence>
<keyword evidence="3" id="KW-1185">Reference proteome</keyword>
<evidence type="ECO:0000313" key="2">
    <source>
        <dbReference type="EMBL" id="GIL84812.1"/>
    </source>
</evidence>
<proteinExistence type="predicted"/>
<evidence type="ECO:0000313" key="3">
    <source>
        <dbReference type="Proteomes" id="UP000747110"/>
    </source>
</evidence>
<feature type="region of interest" description="Disordered" evidence="1">
    <location>
        <begin position="97"/>
        <end position="119"/>
    </location>
</feature>
<gene>
    <name evidence="2" type="ORF">Vretifemale_13201</name>
</gene>
<sequence>MPLKEVCLPHVKLIRTRIRASTTSAPELAPIPPPPSFVAPSNEWELRLMETKSRTHHSWLPPKQLHGSIGHGGLSCEGHTFGTRPRHWFRWRGRRLAPLLLPPPPSSAAPSNRATHTTR</sequence>
<dbReference type="EMBL" id="BNCP01000030">
    <property type="protein sequence ID" value="GIL84812.1"/>
    <property type="molecule type" value="Genomic_DNA"/>
</dbReference>